<dbReference type="eggNOG" id="COG5285">
    <property type="taxonomic scope" value="Bacteria"/>
</dbReference>
<keyword evidence="1" id="KW-0223">Dioxygenase</keyword>
<reference evidence="1 2" key="1">
    <citation type="journal article" date="2015" name="Int. J. Syst. Evol. Microbiol.">
        <title>Nitrosospira lacus sp. nov., a psychrotolerant, ammonia-oxidizing bacterium from sandy lake sediment.</title>
        <authorList>
            <person name="Urakawa H."/>
            <person name="Garcia J.C."/>
            <person name="Nielsen J.L."/>
            <person name="Le V.Q."/>
            <person name="Kozlowski J.A."/>
            <person name="Stein L.Y."/>
            <person name="Lim C.K."/>
            <person name="Pommerening-Roser A."/>
            <person name="Martens-Habbena W."/>
            <person name="Stahl D.A."/>
            <person name="Klotz M.G."/>
        </authorList>
    </citation>
    <scope>NUCLEOTIDE SEQUENCE [LARGE SCALE GENOMIC DNA]</scope>
    <source>
        <strain evidence="1 2">APG3</strain>
    </source>
</reference>
<dbReference type="PANTHER" id="PTHR20883:SF14">
    <property type="entry name" value="PHYTANOYL-COA DIOXYGENASE"/>
    <property type="match status" value="1"/>
</dbReference>
<dbReference type="RefSeq" id="WP_004180530.1">
    <property type="nucleotide sequence ID" value="NZ_CP021106.3"/>
</dbReference>
<proteinExistence type="predicted"/>
<dbReference type="Pfam" id="PF05721">
    <property type="entry name" value="PhyH"/>
    <property type="match status" value="1"/>
</dbReference>
<gene>
    <name evidence="1" type="ORF">EBAPG3_000410</name>
</gene>
<evidence type="ECO:0000313" key="1">
    <source>
        <dbReference type="EMBL" id="ARO86363.1"/>
    </source>
</evidence>
<dbReference type="AlphaFoldDB" id="A0A1W6SKN9"/>
<dbReference type="PANTHER" id="PTHR20883">
    <property type="entry name" value="PHYTANOYL-COA DIOXYGENASE DOMAIN CONTAINING 1"/>
    <property type="match status" value="1"/>
</dbReference>
<keyword evidence="1" id="KW-0560">Oxidoreductase</keyword>
<sequence length="273" mass="31489">MISEALEQFKKEGFYIARNLLQNDEVITVRNSIHKSFNDQLAHLGFPENGNDLFNSMLLLYNKDIDRYKRLIGALWRKLEIYNLMHHNNIVGLLREQFGWQDIFMPGGQVAVIMAEELKIPNGYFGFVPHQDFPSVQGSLDGVVVWLPLVDVGRDNYPLEIIPRSHYEGVLPAIENNSSTWETDTSQYTEDDYLPVEVNVGDVVFMTLFTIHRSSQRGTAGQLRIALSTRFDNANEATFIDRCYPTAYIRTIQREQYFKGFPSREQVAKIFPK</sequence>
<name>A0A1W6SKN9_9PROT</name>
<protein>
    <submittedName>
        <fullName evidence="1">Phytanoyl-CoA dioxygenase</fullName>
    </submittedName>
</protein>
<dbReference type="InterPro" id="IPR008775">
    <property type="entry name" value="Phytyl_CoA_dOase-like"/>
</dbReference>
<organism evidence="1 2">
    <name type="scientific">Nitrosospira lacus</name>
    <dbReference type="NCBI Taxonomy" id="1288494"/>
    <lineage>
        <taxon>Bacteria</taxon>
        <taxon>Pseudomonadati</taxon>
        <taxon>Pseudomonadota</taxon>
        <taxon>Betaproteobacteria</taxon>
        <taxon>Nitrosomonadales</taxon>
        <taxon>Nitrosomonadaceae</taxon>
        <taxon>Nitrosospira</taxon>
    </lineage>
</organism>
<dbReference type="EMBL" id="CP021106">
    <property type="protein sequence ID" value="ARO86363.1"/>
    <property type="molecule type" value="Genomic_DNA"/>
</dbReference>
<accession>A0A1W6SKN9</accession>
<dbReference type="KEGG" id="nlc:EBAPG3_000410"/>
<evidence type="ECO:0000313" key="2">
    <source>
        <dbReference type="Proteomes" id="UP000012179"/>
    </source>
</evidence>
<dbReference type="SUPFAM" id="SSF51197">
    <property type="entry name" value="Clavaminate synthase-like"/>
    <property type="match status" value="1"/>
</dbReference>
<dbReference type="GO" id="GO:0005506">
    <property type="term" value="F:iron ion binding"/>
    <property type="evidence" value="ECO:0007669"/>
    <property type="project" value="UniProtKB-ARBA"/>
</dbReference>
<dbReference type="Gene3D" id="2.60.120.620">
    <property type="entry name" value="q2cbj1_9rhob like domain"/>
    <property type="match status" value="1"/>
</dbReference>
<dbReference type="GO" id="GO:0016706">
    <property type="term" value="F:2-oxoglutarate-dependent dioxygenase activity"/>
    <property type="evidence" value="ECO:0007669"/>
    <property type="project" value="UniProtKB-ARBA"/>
</dbReference>
<keyword evidence="2" id="KW-1185">Reference proteome</keyword>
<dbReference type="OrthoDB" id="9814777at2"/>
<dbReference type="Proteomes" id="UP000012179">
    <property type="component" value="Chromosome"/>
</dbReference>